<dbReference type="InterPro" id="IPR029063">
    <property type="entry name" value="SAM-dependent_MTases_sf"/>
</dbReference>
<evidence type="ECO:0000313" key="1">
    <source>
        <dbReference type="EMBL" id="TCM76777.1"/>
    </source>
</evidence>
<gene>
    <name evidence="1" type="ORF">EV216_13216</name>
</gene>
<name>A0A4R1YJG2_9RHOB</name>
<comment type="caution">
    <text evidence="1">The sequence shown here is derived from an EMBL/GenBank/DDBJ whole genome shotgun (WGS) entry which is preliminary data.</text>
</comment>
<sequence>MRGQVRRHDLVALVDITPARKPSLTLIRTLYDPTCGTGGFLSDGMEHVKAITKLIHINAAVLPGE</sequence>
<evidence type="ECO:0008006" key="3">
    <source>
        <dbReference type="Google" id="ProtNLM"/>
    </source>
</evidence>
<reference evidence="1 2" key="1">
    <citation type="submission" date="2019-03" db="EMBL/GenBank/DDBJ databases">
        <title>Genomic Encyclopedia of Type Strains, Phase IV (KMG-IV): sequencing the most valuable type-strain genomes for metagenomic binning, comparative biology and taxonomic classification.</title>
        <authorList>
            <person name="Goeker M."/>
        </authorList>
    </citation>
    <scope>NUCLEOTIDE SEQUENCE [LARGE SCALE GENOMIC DNA]</scope>
    <source>
        <strain evidence="1 2">DSM 21153</strain>
    </source>
</reference>
<accession>A0A4R1YJG2</accession>
<proteinExistence type="predicted"/>
<dbReference type="AlphaFoldDB" id="A0A4R1YJG2"/>
<dbReference type="Gene3D" id="3.40.50.150">
    <property type="entry name" value="Vaccinia Virus protein VP39"/>
    <property type="match status" value="1"/>
</dbReference>
<organism evidence="1 2">
    <name type="scientific">Rhodovulum steppense</name>
    <dbReference type="NCBI Taxonomy" id="540251"/>
    <lineage>
        <taxon>Bacteria</taxon>
        <taxon>Pseudomonadati</taxon>
        <taxon>Pseudomonadota</taxon>
        <taxon>Alphaproteobacteria</taxon>
        <taxon>Rhodobacterales</taxon>
        <taxon>Paracoccaceae</taxon>
        <taxon>Rhodovulum</taxon>
    </lineage>
</organism>
<keyword evidence="2" id="KW-1185">Reference proteome</keyword>
<protein>
    <recommendedName>
        <fullName evidence="3">N-6 DNA methylase</fullName>
    </recommendedName>
</protein>
<evidence type="ECO:0000313" key="2">
    <source>
        <dbReference type="Proteomes" id="UP000295277"/>
    </source>
</evidence>
<dbReference type="SUPFAM" id="SSF53335">
    <property type="entry name" value="S-adenosyl-L-methionine-dependent methyltransferases"/>
    <property type="match status" value="1"/>
</dbReference>
<dbReference type="Proteomes" id="UP000295277">
    <property type="component" value="Unassembled WGS sequence"/>
</dbReference>
<dbReference type="EMBL" id="SLVM01000032">
    <property type="protein sequence ID" value="TCM76777.1"/>
    <property type="molecule type" value="Genomic_DNA"/>
</dbReference>